<dbReference type="PANTHER" id="PTHR11102:SF160">
    <property type="entry name" value="ERAD-ASSOCIATED E3 UBIQUITIN-PROTEIN LIGASE COMPONENT HRD3"/>
    <property type="match status" value="1"/>
</dbReference>
<keyword evidence="1" id="KW-0732">Signal</keyword>
<dbReference type="PANTHER" id="PTHR11102">
    <property type="entry name" value="SEL-1-LIKE PROTEIN"/>
    <property type="match status" value="1"/>
</dbReference>
<protein>
    <recommendedName>
        <fullName evidence="4">Sel1 repeat-containing protein</fullName>
    </recommendedName>
</protein>
<dbReference type="Proteomes" id="UP000240800">
    <property type="component" value="Unassembled WGS sequence"/>
</dbReference>
<gene>
    <name evidence="2" type="ORF">C8J29_102357</name>
</gene>
<dbReference type="InterPro" id="IPR006597">
    <property type="entry name" value="Sel1-like"/>
</dbReference>
<dbReference type="SMART" id="SM00671">
    <property type="entry name" value="SEL1"/>
    <property type="match status" value="2"/>
</dbReference>
<accession>A0ABX5JA11</accession>
<feature type="signal peptide" evidence="1">
    <location>
        <begin position="1"/>
        <end position="18"/>
    </location>
</feature>
<evidence type="ECO:0000313" key="3">
    <source>
        <dbReference type="Proteomes" id="UP000240800"/>
    </source>
</evidence>
<organism evidence="2 3">
    <name type="scientific">Cereibacter johrii</name>
    <dbReference type="NCBI Taxonomy" id="445629"/>
    <lineage>
        <taxon>Bacteria</taxon>
        <taxon>Pseudomonadati</taxon>
        <taxon>Pseudomonadota</taxon>
        <taxon>Alphaproteobacteria</taxon>
        <taxon>Rhodobacterales</taxon>
        <taxon>Paracoccaceae</taxon>
        <taxon>Cereibacter</taxon>
    </lineage>
</organism>
<evidence type="ECO:0000256" key="1">
    <source>
        <dbReference type="SAM" id="SignalP"/>
    </source>
</evidence>
<dbReference type="RefSeq" id="WP_108223143.1">
    <property type="nucleotide sequence ID" value="NZ_PZZW01000002.1"/>
</dbReference>
<dbReference type="SUPFAM" id="SSF81901">
    <property type="entry name" value="HCP-like"/>
    <property type="match status" value="1"/>
</dbReference>
<dbReference type="InterPro" id="IPR011990">
    <property type="entry name" value="TPR-like_helical_dom_sf"/>
</dbReference>
<comment type="caution">
    <text evidence="2">The sequence shown here is derived from an EMBL/GenBank/DDBJ whole genome shotgun (WGS) entry which is preliminary data.</text>
</comment>
<name>A0ABX5JA11_9RHOB</name>
<dbReference type="Pfam" id="PF08238">
    <property type="entry name" value="Sel1"/>
    <property type="match status" value="2"/>
</dbReference>
<dbReference type="EMBL" id="PZZW01000002">
    <property type="protein sequence ID" value="PTM80281.1"/>
    <property type="molecule type" value="Genomic_DNA"/>
</dbReference>
<proteinExistence type="predicted"/>
<dbReference type="InterPro" id="IPR050767">
    <property type="entry name" value="Sel1_AlgK"/>
</dbReference>
<sequence length="214" mass="22143">MRGAALLCLALSVGAATAAETVSQTGADPFAAAISAFRAGDAGRAAVLFKTLAEAGEPEAQFNLALLYAEGAGLPQNPREALYWAWRAQIAGIPRAEALAQRLTGSLPAEARADLAERLERVLAPGIALGEARAMFGLARVLRELRPEPDAKRAYEWLAIAAALGLPEAQGARDAALAEVPEPDRFAVQDGALAAFAEWCRAASRPAVACAAAG</sequence>
<reference evidence="2 3" key="1">
    <citation type="submission" date="2018-04" db="EMBL/GenBank/DDBJ databases">
        <title>Genomic Encyclopedia of Type Strains, Phase III (KMG-III): the genomes of soil and plant-associated and newly described type strains.</title>
        <authorList>
            <person name="Whitman W."/>
        </authorList>
    </citation>
    <scope>NUCLEOTIDE SEQUENCE [LARGE SCALE GENOMIC DNA]</scope>
    <source>
        <strain evidence="2 3">JA192</strain>
    </source>
</reference>
<evidence type="ECO:0008006" key="4">
    <source>
        <dbReference type="Google" id="ProtNLM"/>
    </source>
</evidence>
<feature type="chain" id="PRO_5047230646" description="Sel1 repeat-containing protein" evidence="1">
    <location>
        <begin position="19"/>
        <end position="214"/>
    </location>
</feature>
<dbReference type="Gene3D" id="1.25.40.10">
    <property type="entry name" value="Tetratricopeptide repeat domain"/>
    <property type="match status" value="2"/>
</dbReference>
<keyword evidence="3" id="KW-1185">Reference proteome</keyword>
<evidence type="ECO:0000313" key="2">
    <source>
        <dbReference type="EMBL" id="PTM80281.1"/>
    </source>
</evidence>